<feature type="transmembrane region" description="Helical" evidence="1">
    <location>
        <begin position="180"/>
        <end position="202"/>
    </location>
</feature>
<keyword evidence="3" id="KW-1185">Reference proteome</keyword>
<comment type="caution">
    <text evidence="2">The sequence shown here is derived from an EMBL/GenBank/DDBJ whole genome shotgun (WGS) entry which is preliminary data.</text>
</comment>
<accession>A0AA39TCX8</accession>
<evidence type="ECO:0000313" key="3">
    <source>
        <dbReference type="Proteomes" id="UP001175227"/>
    </source>
</evidence>
<keyword evidence="1" id="KW-1133">Transmembrane helix</keyword>
<keyword evidence="1" id="KW-0812">Transmembrane</keyword>
<keyword evidence="1" id="KW-0472">Membrane</keyword>
<name>A0AA39TCX8_9AGAR</name>
<dbReference type="EMBL" id="JAUEPR010000009">
    <property type="protein sequence ID" value="KAK0480776.1"/>
    <property type="molecule type" value="Genomic_DNA"/>
</dbReference>
<feature type="transmembrane region" description="Helical" evidence="1">
    <location>
        <begin position="248"/>
        <end position="269"/>
    </location>
</feature>
<feature type="transmembrane region" description="Helical" evidence="1">
    <location>
        <begin position="141"/>
        <end position="160"/>
    </location>
</feature>
<feature type="transmembrane region" description="Helical" evidence="1">
    <location>
        <begin position="115"/>
        <end position="134"/>
    </location>
</feature>
<sequence>MATPTDIPPDLTNDDKVYIVRYLDAQSNCTILGALLLGIYTGILAVTLWNMFINKCWPIRRAIVVVIVLLYALITTAFAASWSYLRSIFIENGSSFWTMYIKLISTSQAAYMEKGIAASISTIVADLYIIWCCWMVWERRWLVVLLPTLSLISATVLRIIEAYYGYSNGPGIGLVFPFPLLYISFVLATTLSCTLLIVYRILTVAGVKRGANGRLKVYQHFLEVLIESSALYSISLIVYLALTSCGNFGAYYLDVIASIMKGIAPTLLIGRAAAGHTRPQDDCEGSIVSSLHFQAATEVGTITFQESTMESTVLETDIEAQHQQSDELVVVVERT</sequence>
<protein>
    <submittedName>
        <fullName evidence="2">Uncharacterized protein</fullName>
    </submittedName>
</protein>
<dbReference type="AlphaFoldDB" id="A0AA39TCX8"/>
<dbReference type="Proteomes" id="UP001175227">
    <property type="component" value="Unassembled WGS sequence"/>
</dbReference>
<evidence type="ECO:0000313" key="2">
    <source>
        <dbReference type="EMBL" id="KAK0480776.1"/>
    </source>
</evidence>
<reference evidence="2" key="1">
    <citation type="submission" date="2023-06" db="EMBL/GenBank/DDBJ databases">
        <authorList>
            <consortium name="Lawrence Berkeley National Laboratory"/>
            <person name="Ahrendt S."/>
            <person name="Sahu N."/>
            <person name="Indic B."/>
            <person name="Wong-Bajracharya J."/>
            <person name="Merenyi Z."/>
            <person name="Ke H.-M."/>
            <person name="Monk M."/>
            <person name="Kocsube S."/>
            <person name="Drula E."/>
            <person name="Lipzen A."/>
            <person name="Balint B."/>
            <person name="Henrissat B."/>
            <person name="Andreopoulos B."/>
            <person name="Martin F.M."/>
            <person name="Harder C.B."/>
            <person name="Rigling D."/>
            <person name="Ford K.L."/>
            <person name="Foster G.D."/>
            <person name="Pangilinan J."/>
            <person name="Papanicolaou A."/>
            <person name="Barry K."/>
            <person name="LaButti K."/>
            <person name="Viragh M."/>
            <person name="Koriabine M."/>
            <person name="Yan M."/>
            <person name="Riley R."/>
            <person name="Champramary S."/>
            <person name="Plett K.L."/>
            <person name="Tsai I.J."/>
            <person name="Slot J."/>
            <person name="Sipos G."/>
            <person name="Plett J."/>
            <person name="Nagy L.G."/>
            <person name="Grigoriev I.V."/>
        </authorList>
    </citation>
    <scope>NUCLEOTIDE SEQUENCE</scope>
    <source>
        <strain evidence="2">ICMP 16352</strain>
    </source>
</reference>
<feature type="transmembrane region" description="Helical" evidence="1">
    <location>
        <begin position="31"/>
        <end position="50"/>
    </location>
</feature>
<evidence type="ECO:0000256" key="1">
    <source>
        <dbReference type="SAM" id="Phobius"/>
    </source>
</evidence>
<proteinExistence type="predicted"/>
<feature type="transmembrane region" description="Helical" evidence="1">
    <location>
        <begin position="222"/>
        <end position="242"/>
    </location>
</feature>
<organism evidence="2 3">
    <name type="scientific">Armillaria novae-zelandiae</name>
    <dbReference type="NCBI Taxonomy" id="153914"/>
    <lineage>
        <taxon>Eukaryota</taxon>
        <taxon>Fungi</taxon>
        <taxon>Dikarya</taxon>
        <taxon>Basidiomycota</taxon>
        <taxon>Agaricomycotina</taxon>
        <taxon>Agaricomycetes</taxon>
        <taxon>Agaricomycetidae</taxon>
        <taxon>Agaricales</taxon>
        <taxon>Marasmiineae</taxon>
        <taxon>Physalacriaceae</taxon>
        <taxon>Armillaria</taxon>
    </lineage>
</organism>
<feature type="transmembrane region" description="Helical" evidence="1">
    <location>
        <begin position="62"/>
        <end position="85"/>
    </location>
</feature>
<gene>
    <name evidence="2" type="ORF">IW261DRAFT_1563454</name>
</gene>